<evidence type="ECO:0000256" key="1">
    <source>
        <dbReference type="SAM" id="MobiDB-lite"/>
    </source>
</evidence>
<comment type="caution">
    <text evidence="3">The sequence shown here is derived from an EMBL/GenBank/DDBJ whole genome shotgun (WGS) entry which is preliminary data.</text>
</comment>
<proteinExistence type="predicted"/>
<name>A0ABQ5DLP1_9ASTR</name>
<dbReference type="InterPro" id="IPR040256">
    <property type="entry name" value="At4g02000-like"/>
</dbReference>
<organism evidence="3 4">
    <name type="scientific">Tanacetum coccineum</name>
    <dbReference type="NCBI Taxonomy" id="301880"/>
    <lineage>
        <taxon>Eukaryota</taxon>
        <taxon>Viridiplantae</taxon>
        <taxon>Streptophyta</taxon>
        <taxon>Embryophyta</taxon>
        <taxon>Tracheophyta</taxon>
        <taxon>Spermatophyta</taxon>
        <taxon>Magnoliopsida</taxon>
        <taxon>eudicotyledons</taxon>
        <taxon>Gunneridae</taxon>
        <taxon>Pentapetalae</taxon>
        <taxon>asterids</taxon>
        <taxon>campanulids</taxon>
        <taxon>Asterales</taxon>
        <taxon>Asteraceae</taxon>
        <taxon>Asteroideae</taxon>
        <taxon>Anthemideae</taxon>
        <taxon>Anthemidinae</taxon>
        <taxon>Tanacetum</taxon>
    </lineage>
</organism>
<feature type="compositionally biased region" description="Basic residues" evidence="1">
    <location>
        <begin position="347"/>
        <end position="366"/>
    </location>
</feature>
<dbReference type="EMBL" id="BQNB010015376">
    <property type="protein sequence ID" value="GJT39302.1"/>
    <property type="molecule type" value="Genomic_DNA"/>
</dbReference>
<evidence type="ECO:0000313" key="4">
    <source>
        <dbReference type="Proteomes" id="UP001151760"/>
    </source>
</evidence>
<evidence type="ECO:0000259" key="2">
    <source>
        <dbReference type="Pfam" id="PF14111"/>
    </source>
</evidence>
<reference evidence="3" key="2">
    <citation type="submission" date="2022-01" db="EMBL/GenBank/DDBJ databases">
        <authorList>
            <person name="Yamashiro T."/>
            <person name="Shiraishi A."/>
            <person name="Satake H."/>
            <person name="Nakayama K."/>
        </authorList>
    </citation>
    <scope>NUCLEOTIDE SEQUENCE</scope>
</reference>
<sequence>MDNTGKESNVTEVAKLYKSVKANTIASKVTNIEGRVLPRRYTTYQEPIKDTSSNQAKSSGINSCGTTQTLDVMAAAQVKGSNPKTTSSFASVLQKGPIKKVVKLTELRNEEVVEGATIALPLDAVEEVTSRFTNTLYGYFIGKRLAFPLVENYVKNTWAKYGLKRVQLHDEFFLFQFETKEGMESVLENGPWLIRLVPLMLNIWTPYTDLKKAEIKKAPVWVKLHHVPIVAYSEVGLSLITTQIGRPIMLDSYTNNMCLSSWGRSTYARALIEVSAEKELMESIVIAILKGKEMGHSLATVEIKYEWKPPRCSTCAIFDHIDEKCPKIQKEDMAHNEGTDGFVEVKKKKAKTNKPHKQKPIGRVKLTKPPPKIYRRVEKGEASKALDQNHKTVKASTESIITKPSISLINSFSALDDEEEEVDQPQGDLHEAEQVLNVSDSEVDEEIVMDDRNGIRQPHVNIKGASTPVDGVSND</sequence>
<evidence type="ECO:0000313" key="3">
    <source>
        <dbReference type="EMBL" id="GJT39302.1"/>
    </source>
</evidence>
<dbReference type="Proteomes" id="UP001151760">
    <property type="component" value="Unassembled WGS sequence"/>
</dbReference>
<dbReference type="PANTHER" id="PTHR31286:SF99">
    <property type="entry name" value="DUF4283 DOMAIN-CONTAINING PROTEIN"/>
    <property type="match status" value="1"/>
</dbReference>
<dbReference type="InterPro" id="IPR025558">
    <property type="entry name" value="DUF4283"/>
</dbReference>
<gene>
    <name evidence="3" type="ORF">Tco_0939167</name>
</gene>
<dbReference type="Pfam" id="PF14111">
    <property type="entry name" value="DUF4283"/>
    <property type="match status" value="1"/>
</dbReference>
<protein>
    <submittedName>
        <fullName evidence="3">Zinc knuckle CX2CX4HX4C containing protein</fullName>
    </submittedName>
</protein>
<dbReference type="PANTHER" id="PTHR31286">
    <property type="entry name" value="GLYCINE-RICH CELL WALL STRUCTURAL PROTEIN 1.8-LIKE"/>
    <property type="match status" value="1"/>
</dbReference>
<feature type="region of interest" description="Disordered" evidence="1">
    <location>
        <begin position="347"/>
        <end position="367"/>
    </location>
</feature>
<accession>A0ABQ5DLP1</accession>
<keyword evidence="4" id="KW-1185">Reference proteome</keyword>
<reference evidence="3" key="1">
    <citation type="journal article" date="2022" name="Int. J. Mol. Sci.">
        <title>Draft Genome of Tanacetum Coccineum: Genomic Comparison of Closely Related Tanacetum-Family Plants.</title>
        <authorList>
            <person name="Yamashiro T."/>
            <person name="Shiraishi A."/>
            <person name="Nakayama K."/>
            <person name="Satake H."/>
        </authorList>
    </citation>
    <scope>NUCLEOTIDE SEQUENCE</scope>
</reference>
<feature type="domain" description="DUF4283" evidence="2">
    <location>
        <begin position="130"/>
        <end position="210"/>
    </location>
</feature>
<feature type="region of interest" description="Disordered" evidence="1">
    <location>
        <begin position="451"/>
        <end position="475"/>
    </location>
</feature>